<feature type="domain" description="Metallo-beta-lactamase" evidence="1">
    <location>
        <begin position="24"/>
        <end position="220"/>
    </location>
</feature>
<dbReference type="InterPro" id="IPR036866">
    <property type="entry name" value="RibonucZ/Hydroxyglut_hydro"/>
</dbReference>
<evidence type="ECO:0000313" key="2">
    <source>
        <dbReference type="EMBL" id="AKJ63825.1"/>
    </source>
</evidence>
<gene>
    <name evidence="2" type="ORF">L21SP4_00553</name>
</gene>
<dbReference type="InterPro" id="IPR052926">
    <property type="entry name" value="Metallo-beta-lactamase_dom"/>
</dbReference>
<dbReference type="RefSeq" id="WP_052881219.1">
    <property type="nucleotide sequence ID" value="NZ_CP010904.1"/>
</dbReference>
<protein>
    <submittedName>
        <fullName evidence="2">Metallo-beta-lactamase superfamily protein</fullName>
    </submittedName>
</protein>
<sequence length="288" mass="30993">MMNTIRMTVVVDNTTAREDLKTEHGLSVWFEGGDHPVLFDTGQGDALKGNAAALNIDLAAAQSVVLSHGHADHTGGLSHALKRARGAQVYMHPDALAPKFSLRGGTPHNIGLPESARRALMDNGANWISTMRPRKVAPGIYATGQIPRETGFEASDGVFFHDAAGQRMDRVLDDQALFAVTPEGLIVLMGCAHAGVINTLRYVRRITGNKPVLGAFGGIHLRHAKEDQIDRTMEALGEFEPRYLGFNHCTGDRAAEKIRDAFPDAWIEFNAGSRVEIEVPAGVIGAGA</sequence>
<dbReference type="AlphaFoldDB" id="A0A0G3EGB5"/>
<dbReference type="GO" id="GO:0016740">
    <property type="term" value="F:transferase activity"/>
    <property type="evidence" value="ECO:0007669"/>
    <property type="project" value="TreeGrafter"/>
</dbReference>
<evidence type="ECO:0000313" key="3">
    <source>
        <dbReference type="Proteomes" id="UP000035268"/>
    </source>
</evidence>
<dbReference type="PANTHER" id="PTHR13754:SF13">
    <property type="entry name" value="METALLO-BETA-LACTAMASE SUPERFAMILY PROTEIN (AFU_ORTHOLOGUE AFUA_3G07630)"/>
    <property type="match status" value="1"/>
</dbReference>
<dbReference type="OrthoDB" id="9803916at2"/>
<dbReference type="SUPFAM" id="SSF56281">
    <property type="entry name" value="Metallo-hydrolase/oxidoreductase"/>
    <property type="match status" value="1"/>
</dbReference>
<dbReference type="PANTHER" id="PTHR13754">
    <property type="entry name" value="METALLO-BETA-LACTAMASE SUPERFAMILY PROTEIN"/>
    <property type="match status" value="1"/>
</dbReference>
<dbReference type="InterPro" id="IPR041712">
    <property type="entry name" value="DHPS-like_MBL-fold"/>
</dbReference>
<accession>A0A0G3EGB5</accession>
<proteinExistence type="predicted"/>
<dbReference type="CDD" id="cd07713">
    <property type="entry name" value="DHPS-like_MBL-fold"/>
    <property type="match status" value="1"/>
</dbReference>
<dbReference type="Pfam" id="PF00753">
    <property type="entry name" value="Lactamase_B"/>
    <property type="match status" value="1"/>
</dbReference>
<dbReference type="SMART" id="SM00849">
    <property type="entry name" value="Lactamase_B"/>
    <property type="match status" value="1"/>
</dbReference>
<dbReference type="KEGG" id="vbl:L21SP4_00553"/>
<dbReference type="STRING" id="1307763.L21SP4_00553"/>
<organism evidence="2 3">
    <name type="scientific">Kiritimatiella glycovorans</name>
    <dbReference type="NCBI Taxonomy" id="1307763"/>
    <lineage>
        <taxon>Bacteria</taxon>
        <taxon>Pseudomonadati</taxon>
        <taxon>Kiritimatiellota</taxon>
        <taxon>Kiritimatiellia</taxon>
        <taxon>Kiritimatiellales</taxon>
        <taxon>Kiritimatiellaceae</taxon>
        <taxon>Kiritimatiella</taxon>
    </lineage>
</organism>
<evidence type="ECO:0000259" key="1">
    <source>
        <dbReference type="SMART" id="SM00849"/>
    </source>
</evidence>
<dbReference type="InterPro" id="IPR001279">
    <property type="entry name" value="Metallo-B-lactamas"/>
</dbReference>
<reference evidence="2 3" key="2">
    <citation type="journal article" date="2016" name="ISME J.">
        <title>Characterization of the first cultured representative of Verrucomicrobia subdivision 5 indicates the proposal of a novel phylum.</title>
        <authorList>
            <person name="Spring S."/>
            <person name="Bunk B."/>
            <person name="Sproer C."/>
            <person name="Schumann P."/>
            <person name="Rohde M."/>
            <person name="Tindall B.J."/>
            <person name="Klenk H.P."/>
        </authorList>
    </citation>
    <scope>NUCLEOTIDE SEQUENCE [LARGE SCALE GENOMIC DNA]</scope>
    <source>
        <strain evidence="2 3">L21-Fru-AB</strain>
    </source>
</reference>
<keyword evidence="3" id="KW-1185">Reference proteome</keyword>
<name>A0A0G3EGB5_9BACT</name>
<dbReference type="EMBL" id="CP010904">
    <property type="protein sequence ID" value="AKJ63825.1"/>
    <property type="molecule type" value="Genomic_DNA"/>
</dbReference>
<dbReference type="Proteomes" id="UP000035268">
    <property type="component" value="Chromosome"/>
</dbReference>
<dbReference type="Gene3D" id="3.60.15.10">
    <property type="entry name" value="Ribonuclease Z/Hydroxyacylglutathione hydrolase-like"/>
    <property type="match status" value="1"/>
</dbReference>
<reference evidence="3" key="1">
    <citation type="submission" date="2015-02" db="EMBL/GenBank/DDBJ databases">
        <title>Description and complete genome sequence of the first cultured representative of the subdivision 5 of the Verrucomicrobia phylum.</title>
        <authorList>
            <person name="Spring S."/>
            <person name="Bunk B."/>
            <person name="Sproer C."/>
            <person name="Klenk H.-P."/>
        </authorList>
    </citation>
    <scope>NUCLEOTIDE SEQUENCE [LARGE SCALE GENOMIC DNA]</scope>
    <source>
        <strain evidence="3">L21-Fru-AB</strain>
    </source>
</reference>